<dbReference type="AlphaFoldDB" id="A0A1B9FX99"/>
<reference evidence="2" key="4">
    <citation type="submission" date="2024-02" db="EMBL/GenBank/DDBJ databases">
        <title>Comparative genomics of Cryptococcus and Kwoniella reveals pathogenesis evolution and contrasting modes of karyotype evolution via chromosome fusion or intercentromeric recombination.</title>
        <authorList>
            <person name="Coelho M.A."/>
            <person name="David-Palma M."/>
            <person name="Shea T."/>
            <person name="Bowers K."/>
            <person name="McGinley-Smith S."/>
            <person name="Mohammad A.W."/>
            <person name="Gnirke A."/>
            <person name="Yurkov A.M."/>
            <person name="Nowrousian M."/>
            <person name="Sun S."/>
            <person name="Cuomo C.A."/>
            <person name="Heitman J."/>
        </authorList>
    </citation>
    <scope>NUCLEOTIDE SEQUENCE</scope>
    <source>
        <strain evidence="2">CBS 10118</strain>
    </source>
</reference>
<dbReference type="VEuPathDB" id="FungiDB:I302_06373"/>
<evidence type="ECO:0008006" key="4">
    <source>
        <dbReference type="Google" id="ProtNLM"/>
    </source>
</evidence>
<dbReference type="Gene3D" id="3.40.50.150">
    <property type="entry name" value="Vaccinia Virus protein VP39"/>
    <property type="match status" value="1"/>
</dbReference>
<dbReference type="GeneID" id="30210772"/>
<dbReference type="EMBL" id="CP144546">
    <property type="protein sequence ID" value="WVW85847.1"/>
    <property type="molecule type" value="Genomic_DNA"/>
</dbReference>
<keyword evidence="3" id="KW-1185">Reference proteome</keyword>
<dbReference type="PANTHER" id="PTHR43591">
    <property type="entry name" value="METHYLTRANSFERASE"/>
    <property type="match status" value="1"/>
</dbReference>
<dbReference type="InterPro" id="IPR029063">
    <property type="entry name" value="SAM-dependent_MTases_sf"/>
</dbReference>
<sequence length="303" mass="33592">MDKWTPSLWLTATTLESHLGTEDITAPVAQKLLEHSGLLALKSTLSTRQGGYQDPSPDNRLNDELNVLDIGTGLGQVTSTLVDNIKNHESEAGNRVKIVAGDIAGSLLDHLNEGKAKNGWEMVDVECLDGNELSKPDDTFDFVFANFLFANLQDPLVGIKESIRVLKPGGTLSFSTWGAHGPFQVIQRAISLLPSYPLTDPLPSPGGEPWSHPRYLHKTLLEQGLEDIRIEPFEYVHTAHSPGEMTYKMKSIVPYVTFQWGDEREELGWKLFEIIEETLRREQGDGPVRLVSVAIVVSARKPE</sequence>
<dbReference type="KEGG" id="kbi:30210772"/>
<dbReference type="SUPFAM" id="SSF53335">
    <property type="entry name" value="S-adenosyl-L-methionine-dependent methyltransferases"/>
    <property type="match status" value="1"/>
</dbReference>
<dbReference type="Pfam" id="PF01209">
    <property type="entry name" value="Ubie_methyltran"/>
    <property type="match status" value="1"/>
</dbReference>
<protein>
    <recommendedName>
        <fullName evidence="4">Methyltransferase type 11 domain-containing protein</fullName>
    </recommendedName>
</protein>
<reference evidence="1" key="1">
    <citation type="submission" date="2013-07" db="EMBL/GenBank/DDBJ databases">
        <title>The Genome Sequence of Cryptococcus bestiolae CBS10118.</title>
        <authorList>
            <consortium name="The Broad Institute Genome Sequencing Platform"/>
            <person name="Cuomo C."/>
            <person name="Litvintseva A."/>
            <person name="Chen Y."/>
            <person name="Heitman J."/>
            <person name="Sun S."/>
            <person name="Springer D."/>
            <person name="Dromer F."/>
            <person name="Young S.K."/>
            <person name="Zeng Q."/>
            <person name="Gargeya S."/>
            <person name="Fitzgerald M."/>
            <person name="Abouelleil A."/>
            <person name="Alvarado L."/>
            <person name="Berlin A.M."/>
            <person name="Chapman S.B."/>
            <person name="Dewar J."/>
            <person name="Goldberg J."/>
            <person name="Griggs A."/>
            <person name="Gujja S."/>
            <person name="Hansen M."/>
            <person name="Howarth C."/>
            <person name="Imamovic A."/>
            <person name="Larimer J."/>
            <person name="McCowan C."/>
            <person name="Murphy C."/>
            <person name="Pearson M."/>
            <person name="Priest M."/>
            <person name="Roberts A."/>
            <person name="Saif S."/>
            <person name="Shea T."/>
            <person name="Sykes S."/>
            <person name="Wortman J."/>
            <person name="Nusbaum C."/>
            <person name="Birren B."/>
        </authorList>
    </citation>
    <scope>NUCLEOTIDE SEQUENCE [LARGE SCALE GENOMIC DNA]</scope>
    <source>
        <strain evidence="1">CBS 10118</strain>
    </source>
</reference>
<dbReference type="EMBL" id="KI894023">
    <property type="protein sequence ID" value="OCF23392.1"/>
    <property type="molecule type" value="Genomic_DNA"/>
</dbReference>
<accession>A0A1B9FX99</accession>
<dbReference type="RefSeq" id="XP_019044462.1">
    <property type="nucleotide sequence ID" value="XM_019192985.1"/>
</dbReference>
<dbReference type="OrthoDB" id="3355826at2759"/>
<reference evidence="2" key="2">
    <citation type="submission" date="2013-07" db="EMBL/GenBank/DDBJ databases">
        <authorList>
            <consortium name="The Broad Institute Genome Sequencing Platform"/>
            <person name="Cuomo C."/>
            <person name="Litvintseva A."/>
            <person name="Chen Y."/>
            <person name="Heitman J."/>
            <person name="Sun S."/>
            <person name="Springer D."/>
            <person name="Dromer F."/>
            <person name="Young S.K."/>
            <person name="Zeng Q."/>
            <person name="Gargeya S."/>
            <person name="Fitzgerald M."/>
            <person name="Abouelleil A."/>
            <person name="Alvarado L."/>
            <person name="Berlin A.M."/>
            <person name="Chapman S.B."/>
            <person name="Dewar J."/>
            <person name="Goldberg J."/>
            <person name="Griggs A."/>
            <person name="Gujja S."/>
            <person name="Hansen M."/>
            <person name="Howarth C."/>
            <person name="Imamovic A."/>
            <person name="Larimer J."/>
            <person name="McCowan C."/>
            <person name="Murphy C."/>
            <person name="Pearson M."/>
            <person name="Priest M."/>
            <person name="Roberts A."/>
            <person name="Saif S."/>
            <person name="Shea T."/>
            <person name="Sykes S."/>
            <person name="Wortman J."/>
            <person name="Nusbaum C."/>
            <person name="Birren B."/>
        </authorList>
    </citation>
    <scope>NUCLEOTIDE SEQUENCE</scope>
    <source>
        <strain evidence="2">CBS 10118</strain>
    </source>
</reference>
<proteinExistence type="predicted"/>
<organism evidence="1">
    <name type="scientific">Kwoniella bestiolae CBS 10118</name>
    <dbReference type="NCBI Taxonomy" id="1296100"/>
    <lineage>
        <taxon>Eukaryota</taxon>
        <taxon>Fungi</taxon>
        <taxon>Dikarya</taxon>
        <taxon>Basidiomycota</taxon>
        <taxon>Agaricomycotina</taxon>
        <taxon>Tremellomycetes</taxon>
        <taxon>Tremellales</taxon>
        <taxon>Cryptococcaceae</taxon>
        <taxon>Kwoniella</taxon>
    </lineage>
</organism>
<dbReference type="Proteomes" id="UP000092730">
    <property type="component" value="Chromosome 6"/>
</dbReference>
<evidence type="ECO:0000313" key="2">
    <source>
        <dbReference type="EMBL" id="WVW85847.1"/>
    </source>
</evidence>
<evidence type="ECO:0000313" key="1">
    <source>
        <dbReference type="EMBL" id="OCF23392.1"/>
    </source>
</evidence>
<name>A0A1B9FX99_9TREE</name>
<reference evidence="1" key="3">
    <citation type="submission" date="2014-01" db="EMBL/GenBank/DDBJ databases">
        <title>Evolution of pathogenesis and genome organization in the Tremellales.</title>
        <authorList>
            <person name="Cuomo C."/>
            <person name="Litvintseva A."/>
            <person name="Heitman J."/>
            <person name="Chen Y."/>
            <person name="Sun S."/>
            <person name="Springer D."/>
            <person name="Dromer F."/>
            <person name="Young S."/>
            <person name="Zeng Q."/>
            <person name="Chapman S."/>
            <person name="Gujja S."/>
            <person name="Saif S."/>
            <person name="Birren B."/>
        </authorList>
    </citation>
    <scope>NUCLEOTIDE SEQUENCE</scope>
    <source>
        <strain evidence="1">CBS 10118</strain>
    </source>
</reference>
<dbReference type="CDD" id="cd02440">
    <property type="entry name" value="AdoMet_MTases"/>
    <property type="match status" value="1"/>
</dbReference>
<gene>
    <name evidence="1" type="ORF">I302_06373</name>
    <name evidence="2" type="ORF">I302_107885</name>
</gene>
<evidence type="ECO:0000313" key="3">
    <source>
        <dbReference type="Proteomes" id="UP000092730"/>
    </source>
</evidence>